<dbReference type="SUPFAM" id="SSF54637">
    <property type="entry name" value="Thioesterase/thiol ester dehydrase-isomerase"/>
    <property type="match status" value="1"/>
</dbReference>
<dbReference type="InterPro" id="IPR029069">
    <property type="entry name" value="HotDog_dom_sf"/>
</dbReference>
<evidence type="ECO:0000256" key="2">
    <source>
        <dbReference type="ARBA" id="ARBA00023239"/>
    </source>
</evidence>
<comment type="caution">
    <text evidence="3">The sequence shown here is derived from an EMBL/GenBank/DDBJ whole genome shotgun (WGS) entry which is preliminary data.</text>
</comment>
<proteinExistence type="inferred from homology"/>
<protein>
    <submittedName>
        <fullName evidence="3">3-hydroxyacyl-[acyl-carrier-protein] dehydratase FabZ</fullName>
    </submittedName>
</protein>
<dbReference type="GO" id="GO:0016829">
    <property type="term" value="F:lyase activity"/>
    <property type="evidence" value="ECO:0007669"/>
    <property type="project" value="UniProtKB-KW"/>
</dbReference>
<dbReference type="Gene3D" id="3.10.129.10">
    <property type="entry name" value="Hotdog Thioesterase"/>
    <property type="match status" value="1"/>
</dbReference>
<evidence type="ECO:0000313" key="3">
    <source>
        <dbReference type="EMBL" id="PJZ16037.1"/>
    </source>
</evidence>
<dbReference type="EMBL" id="MKXG01000207">
    <property type="protein sequence ID" value="PJZ16037.1"/>
    <property type="molecule type" value="Genomic_DNA"/>
</dbReference>
<dbReference type="AlphaFoldDB" id="A0A2M9WLP2"/>
<gene>
    <name evidence="3" type="ORF">BHU41_01520</name>
</gene>
<dbReference type="PANTHER" id="PTHR30272">
    <property type="entry name" value="3-HYDROXYACYL-[ACYL-CARRIER-PROTEIN] DEHYDRATASE"/>
    <property type="match status" value="1"/>
</dbReference>
<keyword evidence="2" id="KW-0456">Lyase</keyword>
<dbReference type="PANTHER" id="PTHR30272:SF1">
    <property type="entry name" value="3-HYDROXYACYL-[ACYL-CARRIER-PROTEIN] DEHYDRATASE"/>
    <property type="match status" value="1"/>
</dbReference>
<dbReference type="NCBIfam" id="NF000582">
    <property type="entry name" value="PRK00006.1"/>
    <property type="match status" value="1"/>
</dbReference>
<dbReference type="RefSeq" id="WP_100733109.1">
    <property type="nucleotide sequence ID" value="NZ_JAGSXU010000013.1"/>
</dbReference>
<dbReference type="Proteomes" id="UP000231914">
    <property type="component" value="Unassembled WGS sequence"/>
</dbReference>
<reference evidence="3 4" key="1">
    <citation type="submission" date="2016-10" db="EMBL/GenBank/DDBJ databases">
        <title>WGS of isloates from the oral cavity of healthy individuals.</title>
        <authorList>
            <person name="Sharma S."/>
            <person name="Pal V.K."/>
            <person name="Patil P.B."/>
            <person name="Korpole S."/>
            <person name="Grover V."/>
        </authorList>
    </citation>
    <scope>NUCLEOTIDE SEQUENCE [LARGE SCALE GENOMIC DNA]</scope>
    <source>
        <strain evidence="3 4">DISK12</strain>
    </source>
</reference>
<evidence type="ECO:0000313" key="4">
    <source>
        <dbReference type="Proteomes" id="UP000231914"/>
    </source>
</evidence>
<accession>A0A2M9WLP2</accession>
<organism evidence="3 4">
    <name type="scientific">Lactobacillus crispatus</name>
    <dbReference type="NCBI Taxonomy" id="47770"/>
    <lineage>
        <taxon>Bacteria</taxon>
        <taxon>Bacillati</taxon>
        <taxon>Bacillota</taxon>
        <taxon>Bacilli</taxon>
        <taxon>Lactobacillales</taxon>
        <taxon>Lactobacillaceae</taxon>
        <taxon>Lactobacillus</taxon>
    </lineage>
</organism>
<dbReference type="CDD" id="cd01288">
    <property type="entry name" value="FabZ"/>
    <property type="match status" value="1"/>
</dbReference>
<dbReference type="Pfam" id="PF07977">
    <property type="entry name" value="FabA"/>
    <property type="match status" value="1"/>
</dbReference>
<comment type="similarity">
    <text evidence="1">Belongs to the thioester dehydratase family. FabZ subfamily.</text>
</comment>
<evidence type="ECO:0000256" key="1">
    <source>
        <dbReference type="ARBA" id="ARBA00009174"/>
    </source>
</evidence>
<dbReference type="InterPro" id="IPR013114">
    <property type="entry name" value="FabA_FabZ"/>
</dbReference>
<sequence length="143" mass="15514">MSKELGIDEIKQIIPHRFPMLLIDRVLFLKVGQEAKAVHNVSFGESFVQASSSKDPVFPSILIVEAMAQTGAVALLSKADFAGKTAYFGGIKEANFIVQARPGDRIVLTTKLTKIRKNIGIGIGEAWVGNKKIAQAELTFMIG</sequence>
<name>A0A2M9WLP2_9LACO</name>